<dbReference type="AlphaFoldDB" id="A0A6N6VRV6"/>
<dbReference type="RefSeq" id="WP_153421457.1">
    <property type="nucleotide sequence ID" value="NZ_WFLM01000005.1"/>
</dbReference>
<dbReference type="Proteomes" id="UP000437748">
    <property type="component" value="Unassembled WGS sequence"/>
</dbReference>
<protein>
    <recommendedName>
        <fullName evidence="3">Lipoprotein</fullName>
    </recommendedName>
</protein>
<dbReference type="PROSITE" id="PS51257">
    <property type="entry name" value="PROKAR_LIPOPROTEIN"/>
    <property type="match status" value="1"/>
</dbReference>
<proteinExistence type="predicted"/>
<name>A0A6N6VRV6_9BACT</name>
<gene>
    <name evidence="1" type="ORF">GCL60_14505</name>
</gene>
<evidence type="ECO:0000313" key="1">
    <source>
        <dbReference type="EMBL" id="KAB8037040.1"/>
    </source>
</evidence>
<comment type="caution">
    <text evidence="1">The sequence shown here is derived from an EMBL/GenBank/DDBJ whole genome shotgun (WGS) entry which is preliminary data.</text>
</comment>
<dbReference type="EMBL" id="WFLM01000005">
    <property type="protein sequence ID" value="KAB8037040.1"/>
    <property type="molecule type" value="Genomic_DNA"/>
</dbReference>
<reference evidence="1 2" key="1">
    <citation type="submission" date="2019-10" db="EMBL/GenBank/DDBJ databases">
        <title>New species of Slilvanegrellaceae.</title>
        <authorList>
            <person name="Pitt A."/>
            <person name="Hahn M.W."/>
        </authorList>
    </citation>
    <scope>NUCLEOTIDE SEQUENCE [LARGE SCALE GENOMIC DNA]</scope>
    <source>
        <strain evidence="1 2">SP-Ram-0.45-NSY-1</strain>
    </source>
</reference>
<sequence length="268" mass="31060">MNKFIFNILIIFPFFVFSSCVSSKKKQELILVKKEDPINEVVKIIKEKCYKASNPQFLADFSTDSVRLPPIEMESVWKNNYNLLKTSVIGPLGEEYYSFDIDENKINYNSSNNIIISNDYFEQFSSLFSKIGAKGLRSFLCGEYAFLKQKDNNGIYIVREKKEQKDLEANDIPQQEPEKNDSNNKYFSISNIDISGSNIEVQSYVSLTKNENGYAIIVNSRFYYGFFSQDTQVEVKWIAFVNPLEVKPTSAIFRSKENKFSIIFSEYQ</sequence>
<organism evidence="1 2">
    <name type="scientific">Silvanigrella paludirubra</name>
    <dbReference type="NCBI Taxonomy" id="2499159"/>
    <lineage>
        <taxon>Bacteria</taxon>
        <taxon>Pseudomonadati</taxon>
        <taxon>Bdellovibrionota</taxon>
        <taxon>Oligoflexia</taxon>
        <taxon>Silvanigrellales</taxon>
        <taxon>Silvanigrellaceae</taxon>
        <taxon>Silvanigrella</taxon>
    </lineage>
</organism>
<dbReference type="OrthoDB" id="5294864at2"/>
<evidence type="ECO:0000313" key="2">
    <source>
        <dbReference type="Proteomes" id="UP000437748"/>
    </source>
</evidence>
<accession>A0A6N6VRV6</accession>
<evidence type="ECO:0008006" key="3">
    <source>
        <dbReference type="Google" id="ProtNLM"/>
    </source>
</evidence>
<keyword evidence="2" id="KW-1185">Reference proteome</keyword>